<evidence type="ECO:0000256" key="6">
    <source>
        <dbReference type="ARBA" id="ARBA00023295"/>
    </source>
</evidence>
<dbReference type="CDD" id="cd11618">
    <property type="entry name" value="ChtBD1_1"/>
    <property type="match status" value="1"/>
</dbReference>
<organism evidence="11 12">
    <name type="scientific">Pleomassaria siparia CBS 279.74</name>
    <dbReference type="NCBI Taxonomy" id="1314801"/>
    <lineage>
        <taxon>Eukaryota</taxon>
        <taxon>Fungi</taxon>
        <taxon>Dikarya</taxon>
        <taxon>Ascomycota</taxon>
        <taxon>Pezizomycotina</taxon>
        <taxon>Dothideomycetes</taxon>
        <taxon>Pleosporomycetidae</taxon>
        <taxon>Pleosporales</taxon>
        <taxon>Pleomassariaceae</taxon>
        <taxon>Pleomassaria</taxon>
    </lineage>
</organism>
<dbReference type="InterPro" id="IPR013320">
    <property type="entry name" value="ConA-like_dom_sf"/>
</dbReference>
<reference evidence="11" key="1">
    <citation type="journal article" date="2020" name="Stud. Mycol.">
        <title>101 Dothideomycetes genomes: a test case for predicting lifestyles and emergence of pathogens.</title>
        <authorList>
            <person name="Haridas S."/>
            <person name="Albert R."/>
            <person name="Binder M."/>
            <person name="Bloem J."/>
            <person name="Labutti K."/>
            <person name="Salamov A."/>
            <person name="Andreopoulos B."/>
            <person name="Baker S."/>
            <person name="Barry K."/>
            <person name="Bills G."/>
            <person name="Bluhm B."/>
            <person name="Cannon C."/>
            <person name="Castanera R."/>
            <person name="Culley D."/>
            <person name="Daum C."/>
            <person name="Ezra D."/>
            <person name="Gonzalez J."/>
            <person name="Henrissat B."/>
            <person name="Kuo A."/>
            <person name="Liang C."/>
            <person name="Lipzen A."/>
            <person name="Lutzoni F."/>
            <person name="Magnuson J."/>
            <person name="Mondo S."/>
            <person name="Nolan M."/>
            <person name="Ohm R."/>
            <person name="Pangilinan J."/>
            <person name="Park H.-J."/>
            <person name="Ramirez L."/>
            <person name="Alfaro M."/>
            <person name="Sun H."/>
            <person name="Tritt A."/>
            <person name="Yoshinaga Y."/>
            <person name="Zwiers L.-H."/>
            <person name="Turgeon B."/>
            <person name="Goodwin S."/>
            <person name="Spatafora J."/>
            <person name="Crous P."/>
            <person name="Grigoriev I."/>
        </authorList>
    </citation>
    <scope>NUCLEOTIDE SEQUENCE</scope>
    <source>
        <strain evidence="11">CBS 279.74</strain>
    </source>
</reference>
<evidence type="ECO:0000256" key="1">
    <source>
        <dbReference type="ARBA" id="ARBA00000124"/>
    </source>
</evidence>
<comment type="similarity">
    <text evidence="2">Belongs to the glycosyl hydrolase 16 family.</text>
</comment>
<dbReference type="PROSITE" id="PS50941">
    <property type="entry name" value="CHIT_BIND_I_2"/>
    <property type="match status" value="1"/>
</dbReference>
<dbReference type="FunFam" id="2.60.120.200:FF:000114">
    <property type="entry name" value="Probable endo-1,3(4)-beta-glucanase NFIA_089530"/>
    <property type="match status" value="1"/>
</dbReference>
<evidence type="ECO:0000313" key="12">
    <source>
        <dbReference type="Proteomes" id="UP000799428"/>
    </source>
</evidence>
<evidence type="ECO:0000259" key="10">
    <source>
        <dbReference type="PROSITE" id="PS51762"/>
    </source>
</evidence>
<protein>
    <recommendedName>
        <fullName evidence="3">endo-1,3(4)-beta-glucanase</fullName>
        <ecNumber evidence="3">3.2.1.6</ecNumber>
    </recommendedName>
</protein>
<gene>
    <name evidence="11" type="ORF">K504DRAFT_498260</name>
</gene>
<dbReference type="SUPFAM" id="SSF57016">
    <property type="entry name" value="Plant lectins/antimicrobial peptides"/>
    <property type="match status" value="1"/>
</dbReference>
<feature type="disulfide bond" evidence="7">
    <location>
        <begin position="378"/>
        <end position="392"/>
    </location>
</feature>
<keyword evidence="6" id="KW-0326">Glycosidase</keyword>
<feature type="signal peptide" evidence="8">
    <location>
        <begin position="1"/>
        <end position="24"/>
    </location>
</feature>
<dbReference type="CDD" id="cd02181">
    <property type="entry name" value="GH16_fungal_Lam16A_glucanase"/>
    <property type="match status" value="1"/>
</dbReference>
<name>A0A6G1KKX4_9PLEO</name>
<evidence type="ECO:0000256" key="2">
    <source>
        <dbReference type="ARBA" id="ARBA00006865"/>
    </source>
</evidence>
<accession>A0A6G1KKX4</accession>
<dbReference type="Gene3D" id="2.60.120.200">
    <property type="match status" value="1"/>
</dbReference>
<feature type="domain" description="GH16" evidence="10">
    <location>
        <begin position="31"/>
        <end position="287"/>
    </location>
</feature>
<dbReference type="InterPro" id="IPR000757">
    <property type="entry name" value="Beta-glucanase-like"/>
</dbReference>
<dbReference type="OrthoDB" id="192832at2759"/>
<feature type="domain" description="Chitin-binding type-1" evidence="9">
    <location>
        <begin position="359"/>
        <end position="404"/>
    </location>
</feature>
<comment type="caution">
    <text evidence="7">Lacks conserved residue(s) required for the propagation of feature annotation.</text>
</comment>
<dbReference type="Proteomes" id="UP000799428">
    <property type="component" value="Unassembled WGS sequence"/>
</dbReference>
<feature type="chain" id="PRO_5026223691" description="endo-1,3(4)-beta-glucanase" evidence="8">
    <location>
        <begin position="25"/>
        <end position="404"/>
    </location>
</feature>
<sequence>MPSSSSLLLSVGTILSALSSTAVATTYTLGDSYAGSTFLNGFNFFTAADPSNGFVKYLDKTTATNSRIVKMVGTDNYIGVDYTTPLTVAGGVGRGSVRIESKNVYNKGLFIVDIKHMPGGICGTWPGFWSLGSGTWPVNGEIDIIEGINQNTQNTMALHTDTQCSVNGRGQTGTQSRYNCALDSPSGTSGCDVNAVSANTFGAGFNTAVGGVYAMEWTSTAIKMWFFPRGSTPKSITADQPDTAAFGTPLSNFEGGCDMNTRFKNHKFIFDTTFCGDWAGNVYGDTSCPKYSGLGSMDACKKYVAENPAAFQNAFWQITYFKTYKVIAAAVFNPSSTIVTTTRTSTAATPTAMKKVSTDGTCGGTVGNTCLGSTFGNCCSSAGWCGSTTAYCGTGCKQSFGTCT</sequence>
<dbReference type="AlphaFoldDB" id="A0A6G1KKX4"/>
<comment type="catalytic activity">
    <reaction evidence="1">
        <text>Endohydrolysis of (1-&gt;3)- or (1-&gt;4)-linkages in beta-D-glucans when the glucose residue whose reducing group is involved in the linkage to be hydrolyzed is itself substituted at C-3.</text>
        <dbReference type="EC" id="3.2.1.6"/>
    </reaction>
</comment>
<keyword evidence="4 7" id="KW-0147">Chitin-binding</keyword>
<dbReference type="Gene3D" id="3.30.60.10">
    <property type="entry name" value="Endochitinase-like"/>
    <property type="match status" value="1"/>
</dbReference>
<keyword evidence="7" id="KW-1015">Disulfide bond</keyword>
<evidence type="ECO:0000313" key="11">
    <source>
        <dbReference type="EMBL" id="KAF2713450.1"/>
    </source>
</evidence>
<dbReference type="SUPFAM" id="SSF49899">
    <property type="entry name" value="Concanavalin A-like lectins/glucanases"/>
    <property type="match status" value="1"/>
</dbReference>
<dbReference type="GO" id="GO:0052861">
    <property type="term" value="F:endo-1,3(4)-beta-glucanase activity"/>
    <property type="evidence" value="ECO:0007669"/>
    <property type="project" value="UniProtKB-EC"/>
</dbReference>
<dbReference type="InterPro" id="IPR050546">
    <property type="entry name" value="Glycosyl_Hydrlase_16"/>
</dbReference>
<dbReference type="PANTHER" id="PTHR10963:SF24">
    <property type="entry name" value="GLYCOSIDASE C21B10.07-RELATED"/>
    <property type="match status" value="1"/>
</dbReference>
<dbReference type="Pfam" id="PF26113">
    <property type="entry name" value="GH16_XgeA"/>
    <property type="match status" value="1"/>
</dbReference>
<dbReference type="GO" id="GO:0009251">
    <property type="term" value="P:glucan catabolic process"/>
    <property type="evidence" value="ECO:0007669"/>
    <property type="project" value="TreeGrafter"/>
</dbReference>
<dbReference type="GO" id="GO:0008061">
    <property type="term" value="F:chitin binding"/>
    <property type="evidence" value="ECO:0007669"/>
    <property type="project" value="UniProtKB-UniRule"/>
</dbReference>
<dbReference type="EC" id="3.2.1.6" evidence="3"/>
<evidence type="ECO:0000256" key="4">
    <source>
        <dbReference type="ARBA" id="ARBA00022669"/>
    </source>
</evidence>
<proteinExistence type="inferred from homology"/>
<keyword evidence="12" id="KW-1185">Reference proteome</keyword>
<evidence type="ECO:0000256" key="5">
    <source>
        <dbReference type="ARBA" id="ARBA00022801"/>
    </source>
</evidence>
<evidence type="ECO:0000256" key="8">
    <source>
        <dbReference type="SAM" id="SignalP"/>
    </source>
</evidence>
<dbReference type="PROSITE" id="PS51762">
    <property type="entry name" value="GH16_2"/>
    <property type="match status" value="1"/>
</dbReference>
<dbReference type="InterPro" id="IPR001002">
    <property type="entry name" value="Chitin-bd_1"/>
</dbReference>
<evidence type="ECO:0000256" key="7">
    <source>
        <dbReference type="PROSITE-ProRule" id="PRU00261"/>
    </source>
</evidence>
<dbReference type="EMBL" id="MU005765">
    <property type="protein sequence ID" value="KAF2713450.1"/>
    <property type="molecule type" value="Genomic_DNA"/>
</dbReference>
<keyword evidence="8" id="KW-0732">Signal</keyword>
<evidence type="ECO:0000256" key="3">
    <source>
        <dbReference type="ARBA" id="ARBA00012599"/>
    </source>
</evidence>
<dbReference type="InterPro" id="IPR036861">
    <property type="entry name" value="Endochitinase-like_sf"/>
</dbReference>
<keyword evidence="5" id="KW-0378">Hydrolase</keyword>
<evidence type="ECO:0000259" key="9">
    <source>
        <dbReference type="PROSITE" id="PS50941"/>
    </source>
</evidence>
<dbReference type="PANTHER" id="PTHR10963">
    <property type="entry name" value="GLYCOSYL HYDROLASE-RELATED"/>
    <property type="match status" value="1"/>
</dbReference>